<comment type="caution">
    <text evidence="1">The sequence shown here is derived from an EMBL/GenBank/DDBJ whole genome shotgun (WGS) entry which is preliminary data.</text>
</comment>
<protein>
    <submittedName>
        <fullName evidence="1">Uncharacterized protein</fullName>
    </submittedName>
</protein>
<name>A0A926XZW6_9BACT</name>
<reference evidence="1" key="1">
    <citation type="submission" date="2020-09" db="EMBL/GenBank/DDBJ databases">
        <authorList>
            <person name="Kim M.K."/>
        </authorList>
    </citation>
    <scope>NUCLEOTIDE SEQUENCE</scope>
    <source>
        <strain evidence="1">BT702</strain>
    </source>
</reference>
<evidence type="ECO:0000313" key="2">
    <source>
        <dbReference type="Proteomes" id="UP000598820"/>
    </source>
</evidence>
<proteinExistence type="predicted"/>
<dbReference type="AlphaFoldDB" id="A0A926XZW6"/>
<dbReference type="EMBL" id="JACWZY010000006">
    <property type="protein sequence ID" value="MBD2700938.1"/>
    <property type="molecule type" value="Genomic_DNA"/>
</dbReference>
<gene>
    <name evidence="1" type="ORF">IC229_09835</name>
</gene>
<sequence length="63" mass="7048">MSEKVVFAETPPSGRSSYVEQIHSVTSQNQFDDTLKNVNPLPIQTVAANELTYHKPNQLNYAV</sequence>
<evidence type="ECO:0000313" key="1">
    <source>
        <dbReference type="EMBL" id="MBD2700938.1"/>
    </source>
</evidence>
<organism evidence="1 2">
    <name type="scientific">Spirosoma profusum</name>
    <dbReference type="NCBI Taxonomy" id="2771354"/>
    <lineage>
        <taxon>Bacteria</taxon>
        <taxon>Pseudomonadati</taxon>
        <taxon>Bacteroidota</taxon>
        <taxon>Cytophagia</taxon>
        <taxon>Cytophagales</taxon>
        <taxon>Cytophagaceae</taxon>
        <taxon>Spirosoma</taxon>
    </lineage>
</organism>
<dbReference type="Proteomes" id="UP000598820">
    <property type="component" value="Unassembled WGS sequence"/>
</dbReference>
<dbReference type="RefSeq" id="WP_190886792.1">
    <property type="nucleotide sequence ID" value="NZ_JACWZY010000006.1"/>
</dbReference>
<keyword evidence="2" id="KW-1185">Reference proteome</keyword>
<accession>A0A926XZW6</accession>